<dbReference type="EMBL" id="CP095009">
    <property type="protein sequence ID" value="UOO97260.1"/>
    <property type="molecule type" value="Genomic_DNA"/>
</dbReference>
<dbReference type="InterPro" id="IPR003718">
    <property type="entry name" value="OsmC/Ohr_fam"/>
</dbReference>
<accession>A0AAX3AT34</accession>
<dbReference type="SUPFAM" id="SSF82784">
    <property type="entry name" value="OsmC-like"/>
    <property type="match status" value="1"/>
</dbReference>
<dbReference type="InterPro" id="IPR036102">
    <property type="entry name" value="OsmC/Ohrsf"/>
</dbReference>
<name>A0AAX3AT34_HALDO</name>
<dbReference type="Proteomes" id="UP000830542">
    <property type="component" value="Plasmid unnamed4"/>
</dbReference>
<keyword evidence="1" id="KW-0614">Plasmid</keyword>
<geneLocation type="plasmid" evidence="1 2">
    <name>unnamed4</name>
</geneLocation>
<dbReference type="Gene3D" id="3.30.300.20">
    <property type="match status" value="1"/>
</dbReference>
<dbReference type="Pfam" id="PF02566">
    <property type="entry name" value="OsmC"/>
    <property type="match status" value="1"/>
</dbReference>
<dbReference type="KEGG" id="hdo:MUK72_19080"/>
<dbReference type="InterPro" id="IPR015946">
    <property type="entry name" value="KH_dom-like_a/b"/>
</dbReference>
<reference evidence="1" key="1">
    <citation type="submission" date="2022-04" db="EMBL/GenBank/DDBJ databases">
        <title>Sequencing and genomic assembly of Halococcus dombrowskii.</title>
        <authorList>
            <person name="Lim S.W."/>
            <person name="MacLea K.S."/>
        </authorList>
    </citation>
    <scope>NUCLEOTIDE SEQUENCE</scope>
    <source>
        <strain evidence="1">H4</strain>
        <plasmid evidence="1">unnamed4</plasmid>
    </source>
</reference>
<gene>
    <name evidence="1" type="ORF">MUK72_19080</name>
</gene>
<dbReference type="GeneID" id="71763998"/>
<evidence type="ECO:0000313" key="2">
    <source>
        <dbReference type="Proteomes" id="UP000830542"/>
    </source>
</evidence>
<dbReference type="AlphaFoldDB" id="A0AAX3AT34"/>
<dbReference type="RefSeq" id="WP_244706745.1">
    <property type="nucleotide sequence ID" value="NZ_BAAADN010000040.1"/>
</dbReference>
<sequence length="131" mass="14146">MIDSTTTSMEGYRTETHVDDQTVTIDAGSEAGPRPTEALVASYASCYTVALRIGAQQREAGDLGRVEIDAEADRDTDDNLEAIRFAVAVESDLDDEIRGAIVERANALCHVHDALREGLHADVSIRGNASW</sequence>
<dbReference type="PANTHER" id="PTHR39624:SF2">
    <property type="entry name" value="OSMC-LIKE PROTEIN"/>
    <property type="match status" value="1"/>
</dbReference>
<dbReference type="PANTHER" id="PTHR39624">
    <property type="entry name" value="PROTEIN INVOLVED IN RIMO-MEDIATED BETA-METHYLTHIOLATION OF RIBOSOMAL PROTEIN S12 YCAO"/>
    <property type="match status" value="1"/>
</dbReference>
<evidence type="ECO:0000313" key="1">
    <source>
        <dbReference type="EMBL" id="UOO97260.1"/>
    </source>
</evidence>
<keyword evidence="2" id="KW-1185">Reference proteome</keyword>
<proteinExistence type="predicted"/>
<protein>
    <submittedName>
        <fullName evidence="1">OsmC family protein</fullName>
    </submittedName>
</protein>
<organism evidence="1 2">
    <name type="scientific">Halococcus dombrowskii</name>
    <dbReference type="NCBI Taxonomy" id="179637"/>
    <lineage>
        <taxon>Archaea</taxon>
        <taxon>Methanobacteriati</taxon>
        <taxon>Methanobacteriota</taxon>
        <taxon>Stenosarchaea group</taxon>
        <taxon>Halobacteria</taxon>
        <taxon>Halobacteriales</taxon>
        <taxon>Halococcaceae</taxon>
        <taxon>Halococcus</taxon>
    </lineage>
</organism>